<keyword evidence="2" id="KW-0472">Membrane</keyword>
<reference evidence="3 4" key="1">
    <citation type="submission" date="2019-06" db="EMBL/GenBank/DDBJ databases">
        <authorList>
            <person name="Broberg M."/>
        </authorList>
    </citation>
    <scope>NUCLEOTIDE SEQUENCE [LARGE SCALE GENOMIC DNA]</scope>
</reference>
<feature type="region of interest" description="Disordered" evidence="1">
    <location>
        <begin position="169"/>
        <end position="191"/>
    </location>
</feature>
<keyword evidence="2" id="KW-1133">Transmembrane helix</keyword>
<protein>
    <recommendedName>
        <fullName evidence="5">SPX domain-containing protein</fullName>
    </recommendedName>
</protein>
<evidence type="ECO:0008006" key="5">
    <source>
        <dbReference type="Google" id="ProtNLM"/>
    </source>
</evidence>
<evidence type="ECO:0000256" key="1">
    <source>
        <dbReference type="SAM" id="MobiDB-lite"/>
    </source>
</evidence>
<gene>
    <name evidence="3" type="ORF">CLO192961_LOCUS434853</name>
</gene>
<dbReference type="Proteomes" id="UP000766486">
    <property type="component" value="Unassembled WGS sequence"/>
</dbReference>
<name>A0ABY6UY97_BIOOC</name>
<feature type="compositionally biased region" description="Acidic residues" evidence="1">
    <location>
        <begin position="172"/>
        <end position="185"/>
    </location>
</feature>
<evidence type="ECO:0000256" key="2">
    <source>
        <dbReference type="SAM" id="Phobius"/>
    </source>
</evidence>
<keyword evidence="2" id="KW-0812">Transmembrane</keyword>
<sequence>METFVFQRTIQAACSYYKLPKCAKKQSRKLKSHLRTMRRWEKDFKRYGASALPTERVLKIIRRAEKVLDKFYEQTSFINWNNVVPITPWDGFKTHLKGFFQRLKMSFSSSPMTKFIQDMKEYSTQLSRLLEATHKKYVLDYISFAMSAPKIESRDEGPKELCEISTEKPIEEATEEPIENPTEDPAEIKENSSTTKRVVIFATVGCAVGSVIGGLVGGYVGSAVGAAVGTSVCGFIGWLSG</sequence>
<feature type="transmembrane region" description="Helical" evidence="2">
    <location>
        <begin position="198"/>
        <end position="216"/>
    </location>
</feature>
<organism evidence="3 4">
    <name type="scientific">Bionectria ochroleuca</name>
    <name type="common">Gliocladium roseum</name>
    <dbReference type="NCBI Taxonomy" id="29856"/>
    <lineage>
        <taxon>Eukaryota</taxon>
        <taxon>Fungi</taxon>
        <taxon>Dikarya</taxon>
        <taxon>Ascomycota</taxon>
        <taxon>Pezizomycotina</taxon>
        <taxon>Sordariomycetes</taxon>
        <taxon>Hypocreomycetidae</taxon>
        <taxon>Hypocreales</taxon>
        <taxon>Bionectriaceae</taxon>
        <taxon>Clonostachys</taxon>
    </lineage>
</organism>
<evidence type="ECO:0000313" key="3">
    <source>
        <dbReference type="EMBL" id="VUC36098.1"/>
    </source>
</evidence>
<accession>A0ABY6UY97</accession>
<proteinExistence type="predicted"/>
<keyword evidence="4" id="KW-1185">Reference proteome</keyword>
<comment type="caution">
    <text evidence="3">The sequence shown here is derived from an EMBL/GenBank/DDBJ whole genome shotgun (WGS) entry which is preliminary data.</text>
</comment>
<evidence type="ECO:0000313" key="4">
    <source>
        <dbReference type="Proteomes" id="UP000766486"/>
    </source>
</evidence>
<dbReference type="EMBL" id="CABFNS010000925">
    <property type="protein sequence ID" value="VUC36098.1"/>
    <property type="molecule type" value="Genomic_DNA"/>
</dbReference>